<keyword evidence="6" id="KW-0496">Mitochondrion</keyword>
<keyword evidence="7 13" id="KW-0472">Membrane</keyword>
<dbReference type="InterPro" id="IPR001623">
    <property type="entry name" value="DnaJ_domain"/>
</dbReference>
<dbReference type="PROSITE" id="PS00636">
    <property type="entry name" value="DNAJ_1"/>
    <property type="match status" value="1"/>
</dbReference>
<evidence type="ECO:0000256" key="5">
    <source>
        <dbReference type="ARBA" id="ARBA00022989"/>
    </source>
</evidence>
<keyword evidence="4" id="KW-0809">Transit peptide</keyword>
<evidence type="ECO:0000256" key="10">
    <source>
        <dbReference type="ARBA" id="ARBA00065070"/>
    </source>
</evidence>
<feature type="transmembrane region" description="Helical" evidence="13">
    <location>
        <begin position="367"/>
        <end position="387"/>
    </location>
</feature>
<evidence type="ECO:0000259" key="14">
    <source>
        <dbReference type="PROSITE" id="PS50076"/>
    </source>
</evidence>
<dbReference type="InterPro" id="IPR053025">
    <property type="entry name" value="Mito_ATP_Synthase-Asso"/>
</dbReference>
<evidence type="ECO:0000256" key="9">
    <source>
        <dbReference type="ARBA" id="ARBA00058822"/>
    </source>
</evidence>
<evidence type="ECO:0000313" key="15">
    <source>
        <dbReference type="EMBL" id="KAK6322458.1"/>
    </source>
</evidence>
<evidence type="ECO:0000256" key="8">
    <source>
        <dbReference type="ARBA" id="ARBA00023186"/>
    </source>
</evidence>
<gene>
    <name evidence="15" type="ORF">J4Q44_G00072500</name>
</gene>
<evidence type="ECO:0000256" key="1">
    <source>
        <dbReference type="ARBA" id="ARBA00004434"/>
    </source>
</evidence>
<dbReference type="GO" id="GO:0005743">
    <property type="term" value="C:mitochondrial inner membrane"/>
    <property type="evidence" value="ECO:0007669"/>
    <property type="project" value="UniProtKB-SubCell"/>
</dbReference>
<comment type="subcellular location">
    <subcellularLocation>
        <location evidence="1">Mitochondrion inner membrane</location>
        <topology evidence="1">Single-pass membrane protein</topology>
    </subcellularLocation>
</comment>
<evidence type="ECO:0000256" key="6">
    <source>
        <dbReference type="ARBA" id="ARBA00023128"/>
    </source>
</evidence>
<evidence type="ECO:0000256" key="3">
    <source>
        <dbReference type="ARBA" id="ARBA00022792"/>
    </source>
</evidence>
<proteinExistence type="predicted"/>
<accession>A0AAN8R3U6</accession>
<evidence type="ECO:0000256" key="7">
    <source>
        <dbReference type="ARBA" id="ARBA00023136"/>
    </source>
</evidence>
<keyword evidence="8" id="KW-0143">Chaperone</keyword>
<dbReference type="PROSITE" id="PS50076">
    <property type="entry name" value="DNAJ_2"/>
    <property type="match status" value="1"/>
</dbReference>
<organism evidence="15 16">
    <name type="scientific">Coregonus suidteri</name>
    <dbReference type="NCBI Taxonomy" id="861788"/>
    <lineage>
        <taxon>Eukaryota</taxon>
        <taxon>Metazoa</taxon>
        <taxon>Chordata</taxon>
        <taxon>Craniata</taxon>
        <taxon>Vertebrata</taxon>
        <taxon>Euteleostomi</taxon>
        <taxon>Actinopterygii</taxon>
        <taxon>Neopterygii</taxon>
        <taxon>Teleostei</taxon>
        <taxon>Protacanthopterygii</taxon>
        <taxon>Salmoniformes</taxon>
        <taxon>Salmonidae</taxon>
        <taxon>Coregoninae</taxon>
        <taxon>Coregonus</taxon>
    </lineage>
</organism>
<comment type="function">
    <text evidence="9">Mitochondrial protein enriched in neurons that acts as a regulator of mitochondrial respiration. Associates with the ATP synthase complex and facilitates ATP synthesis. May be a chaperone protein involved in the turnover of the subunits of mitochondrial complex I N-module. It facilitates the degradation of N-module subunits damaged by oxidative stress, and contributes to complex I functional efficiency.</text>
</comment>
<dbReference type="Proteomes" id="UP001356427">
    <property type="component" value="Unassembled WGS sequence"/>
</dbReference>
<evidence type="ECO:0000256" key="12">
    <source>
        <dbReference type="SAM" id="MobiDB-lite"/>
    </source>
</evidence>
<evidence type="ECO:0000256" key="4">
    <source>
        <dbReference type="ARBA" id="ARBA00022946"/>
    </source>
</evidence>
<dbReference type="Gene3D" id="1.10.287.110">
    <property type="entry name" value="DnaJ domain"/>
    <property type="match status" value="1"/>
</dbReference>
<dbReference type="InterPro" id="IPR036869">
    <property type="entry name" value="J_dom_sf"/>
</dbReference>
<dbReference type="SMART" id="SM00271">
    <property type="entry name" value="DnaJ"/>
    <property type="match status" value="1"/>
</dbReference>
<dbReference type="EMBL" id="JAGTTL010000005">
    <property type="protein sequence ID" value="KAK6322458.1"/>
    <property type="molecule type" value="Genomic_DNA"/>
</dbReference>
<dbReference type="PANTHER" id="PTHR44873">
    <property type="entry name" value="DNAJ HOMOLOG SUBFAMILY C MEMBER 30, MITOCHONDRIAL"/>
    <property type="match status" value="1"/>
</dbReference>
<dbReference type="PANTHER" id="PTHR44873:SF1">
    <property type="entry name" value="DNAJ HOMOLOG SUBFAMILY C MEMBER 30, MITOCHONDRIAL"/>
    <property type="match status" value="1"/>
</dbReference>
<name>A0AAN8R3U6_9TELE</name>
<dbReference type="Pfam" id="PF00226">
    <property type="entry name" value="DnaJ"/>
    <property type="match status" value="1"/>
</dbReference>
<protein>
    <recommendedName>
        <fullName evidence="11">DnaJ homolog subfamily C member 30, mitochondrial</fullName>
    </recommendedName>
</protein>
<dbReference type="SUPFAM" id="SSF46565">
    <property type="entry name" value="Chaperone J-domain"/>
    <property type="match status" value="1"/>
</dbReference>
<sequence>MAEVRLKIGMGAYRILKNTYKQLPLGIEGNQAKSAIQATSLLTEYRSGEAQNDHDNTARLGNWTPLQSLGIPEETLGTENSRSLRTLPDGGFKIGFCHDLISKCGEAELQFGSAWRNNLSDSEDIRLLDKQSASGWFYLSSPHLADTQVHVIASRASSWRRNGLVTDTTTQTRREQRRSLCMVRFANRQSSFSLRLCHEQLFVRAYGNGNMSEPLYKSRTAYYEILEVSPTATQAQIKTAYYKQSFIYHPDKNAGSEEATNRFSNISEAYNVLGNKGLRKKYDRGILSQGDVTGASKPSTKDTKSSSSQPTREARQSSALGIDSKNIFDFDNFIKSHYKSQLLREEELRVRKEEMMRKKEAIKDRELGKMMEMAVGVLVVMAVSILVNLKQGGN</sequence>
<evidence type="ECO:0000256" key="2">
    <source>
        <dbReference type="ARBA" id="ARBA00022692"/>
    </source>
</evidence>
<dbReference type="AlphaFoldDB" id="A0AAN8R3U6"/>
<comment type="subunit">
    <text evidence="10">Associates with the ATP synthase complex. Interacts with MT-ATP6; interaction is direct. Interacts with ATP5MC2; interaction is direct.</text>
</comment>
<reference evidence="15 16" key="1">
    <citation type="submission" date="2021-04" db="EMBL/GenBank/DDBJ databases">
        <authorList>
            <person name="De Guttry C."/>
            <person name="Zahm M."/>
            <person name="Klopp C."/>
            <person name="Cabau C."/>
            <person name="Louis A."/>
            <person name="Berthelot C."/>
            <person name="Parey E."/>
            <person name="Roest Crollius H."/>
            <person name="Montfort J."/>
            <person name="Robinson-Rechavi M."/>
            <person name="Bucao C."/>
            <person name="Bouchez O."/>
            <person name="Gislard M."/>
            <person name="Lluch J."/>
            <person name="Milhes M."/>
            <person name="Lampietro C."/>
            <person name="Lopez Roques C."/>
            <person name="Donnadieu C."/>
            <person name="Braasch I."/>
            <person name="Desvignes T."/>
            <person name="Postlethwait J."/>
            <person name="Bobe J."/>
            <person name="Wedekind C."/>
            <person name="Guiguen Y."/>
        </authorList>
    </citation>
    <scope>NUCLEOTIDE SEQUENCE [LARGE SCALE GENOMIC DNA]</scope>
    <source>
        <strain evidence="15">Cs_M1</strain>
        <tissue evidence="15">Blood</tissue>
    </source>
</reference>
<evidence type="ECO:0000313" key="16">
    <source>
        <dbReference type="Proteomes" id="UP001356427"/>
    </source>
</evidence>
<feature type="region of interest" description="Disordered" evidence="12">
    <location>
        <begin position="289"/>
        <end position="318"/>
    </location>
</feature>
<dbReference type="PRINTS" id="PR00625">
    <property type="entry name" value="JDOMAIN"/>
</dbReference>
<evidence type="ECO:0000256" key="13">
    <source>
        <dbReference type="SAM" id="Phobius"/>
    </source>
</evidence>
<dbReference type="FunFam" id="1.10.287.110:FF:000060">
    <property type="entry name" value="DnaJ (Hsp40) homolog, subfamily C, member 30"/>
    <property type="match status" value="1"/>
</dbReference>
<comment type="caution">
    <text evidence="15">The sequence shown here is derived from an EMBL/GenBank/DDBJ whole genome shotgun (WGS) entry which is preliminary data.</text>
</comment>
<dbReference type="InterPro" id="IPR018253">
    <property type="entry name" value="DnaJ_domain_CS"/>
</dbReference>
<dbReference type="CDD" id="cd06257">
    <property type="entry name" value="DnaJ"/>
    <property type="match status" value="1"/>
</dbReference>
<keyword evidence="5 13" id="KW-1133">Transmembrane helix</keyword>
<keyword evidence="16" id="KW-1185">Reference proteome</keyword>
<evidence type="ECO:0000256" key="11">
    <source>
        <dbReference type="ARBA" id="ARBA00070112"/>
    </source>
</evidence>
<feature type="domain" description="J" evidence="14">
    <location>
        <begin position="221"/>
        <end position="286"/>
    </location>
</feature>
<keyword evidence="2 13" id="KW-0812">Transmembrane</keyword>
<keyword evidence="3" id="KW-0999">Mitochondrion inner membrane</keyword>